<evidence type="ECO:0000313" key="1">
    <source>
        <dbReference type="EMBL" id="KAL3406469.1"/>
    </source>
</evidence>
<gene>
    <name evidence="1" type="ORF">TKK_001786</name>
</gene>
<reference evidence="1 2" key="1">
    <citation type="journal article" date="2024" name="bioRxiv">
        <title>A reference genome for Trichogramma kaykai: A tiny desert-dwelling parasitoid wasp with competing sex-ratio distorters.</title>
        <authorList>
            <person name="Culotta J."/>
            <person name="Lindsey A.R."/>
        </authorList>
    </citation>
    <scope>NUCLEOTIDE SEQUENCE [LARGE SCALE GENOMIC DNA]</scope>
    <source>
        <strain evidence="1 2">KSX58</strain>
    </source>
</reference>
<protein>
    <submittedName>
        <fullName evidence="1">Uncharacterized protein</fullName>
    </submittedName>
</protein>
<proteinExistence type="predicted"/>
<evidence type="ECO:0000313" key="2">
    <source>
        <dbReference type="Proteomes" id="UP001627154"/>
    </source>
</evidence>
<name>A0ABD2XNB9_9HYME</name>
<dbReference type="EMBL" id="JBJJXI010000019">
    <property type="protein sequence ID" value="KAL3406469.1"/>
    <property type="molecule type" value="Genomic_DNA"/>
</dbReference>
<accession>A0ABD2XNB9</accession>
<comment type="caution">
    <text evidence="1">The sequence shown here is derived from an EMBL/GenBank/DDBJ whole genome shotgun (WGS) entry which is preliminary data.</text>
</comment>
<keyword evidence="2" id="KW-1185">Reference proteome</keyword>
<organism evidence="1 2">
    <name type="scientific">Trichogramma kaykai</name>
    <dbReference type="NCBI Taxonomy" id="54128"/>
    <lineage>
        <taxon>Eukaryota</taxon>
        <taxon>Metazoa</taxon>
        <taxon>Ecdysozoa</taxon>
        <taxon>Arthropoda</taxon>
        <taxon>Hexapoda</taxon>
        <taxon>Insecta</taxon>
        <taxon>Pterygota</taxon>
        <taxon>Neoptera</taxon>
        <taxon>Endopterygota</taxon>
        <taxon>Hymenoptera</taxon>
        <taxon>Apocrita</taxon>
        <taxon>Proctotrupomorpha</taxon>
        <taxon>Chalcidoidea</taxon>
        <taxon>Trichogrammatidae</taxon>
        <taxon>Trichogramma</taxon>
    </lineage>
</organism>
<dbReference type="AlphaFoldDB" id="A0ABD2XNB9"/>
<dbReference type="Proteomes" id="UP001627154">
    <property type="component" value="Unassembled WGS sequence"/>
</dbReference>
<sequence length="75" mass="8777">MVKKFLQLEIVRYVNVYATSCAPCLHAQSFITNKDTHIFGKLPLVKRQKYSLLKRSSFTFLCKEDIYCNQVNNET</sequence>